<dbReference type="Proteomes" id="UP000515152">
    <property type="component" value="Chromosome 21"/>
</dbReference>
<dbReference type="RefSeq" id="XP_031415018.1">
    <property type="nucleotide sequence ID" value="XM_031559158.2"/>
</dbReference>
<reference evidence="3" key="1">
    <citation type="submission" date="2025-08" db="UniProtKB">
        <authorList>
            <consortium name="RefSeq"/>
        </authorList>
    </citation>
    <scope>IDENTIFICATION</scope>
</reference>
<feature type="region of interest" description="Disordered" evidence="1">
    <location>
        <begin position="147"/>
        <end position="183"/>
    </location>
</feature>
<accession>A0A6P8EG87</accession>
<feature type="compositionally biased region" description="Basic and acidic residues" evidence="1">
    <location>
        <begin position="56"/>
        <end position="67"/>
    </location>
</feature>
<dbReference type="OrthoDB" id="10652290at2759"/>
<keyword evidence="2" id="KW-1185">Reference proteome</keyword>
<evidence type="ECO:0000313" key="2">
    <source>
        <dbReference type="Proteomes" id="UP000515152"/>
    </source>
</evidence>
<feature type="compositionally biased region" description="Basic residues" evidence="1">
    <location>
        <begin position="45"/>
        <end position="55"/>
    </location>
</feature>
<evidence type="ECO:0000256" key="1">
    <source>
        <dbReference type="SAM" id="MobiDB-lite"/>
    </source>
</evidence>
<dbReference type="AlphaFoldDB" id="A0A6P8EG87"/>
<feature type="compositionally biased region" description="Polar residues" evidence="1">
    <location>
        <begin position="149"/>
        <end position="160"/>
    </location>
</feature>
<feature type="compositionally biased region" description="Basic and acidic residues" evidence="1">
    <location>
        <begin position="18"/>
        <end position="31"/>
    </location>
</feature>
<dbReference type="KEGG" id="char:116218254"/>
<protein>
    <submittedName>
        <fullName evidence="3">Uncharacterized protein LOC116218254</fullName>
    </submittedName>
</protein>
<sequence>MKLCNLFSCCLPMPNEESEGKTLRSEVEAERKRKKQRIEKASKTLSKKKLRKEAKRQKEMADRKRNEVEETRLKNLVMAIPEVQSAEIVMKDMSLDEGKERSGEMPIHHAKMANASTDASEAVVVVSLEMANSSADASPLVEFSKEDCNQNQSSLGNGTPQLADGDGRSPSHQLGDGDRVRPVFRPRLEQISAASAQQCPADPAAWEI</sequence>
<organism evidence="2 3">
    <name type="scientific">Clupea harengus</name>
    <name type="common">Atlantic herring</name>
    <dbReference type="NCBI Taxonomy" id="7950"/>
    <lineage>
        <taxon>Eukaryota</taxon>
        <taxon>Metazoa</taxon>
        <taxon>Chordata</taxon>
        <taxon>Craniata</taxon>
        <taxon>Vertebrata</taxon>
        <taxon>Euteleostomi</taxon>
        <taxon>Actinopterygii</taxon>
        <taxon>Neopterygii</taxon>
        <taxon>Teleostei</taxon>
        <taxon>Clupei</taxon>
        <taxon>Clupeiformes</taxon>
        <taxon>Clupeoidei</taxon>
        <taxon>Clupeidae</taxon>
        <taxon>Clupea</taxon>
    </lineage>
</organism>
<name>A0A6P8EG87_CLUHA</name>
<feature type="region of interest" description="Disordered" evidence="1">
    <location>
        <begin position="15"/>
        <end position="67"/>
    </location>
</feature>
<evidence type="ECO:0000313" key="3">
    <source>
        <dbReference type="RefSeq" id="XP_031415018.1"/>
    </source>
</evidence>
<proteinExistence type="predicted"/>
<dbReference type="GeneID" id="116218254"/>
<feature type="compositionally biased region" description="Basic and acidic residues" evidence="1">
    <location>
        <begin position="165"/>
        <end position="181"/>
    </location>
</feature>
<gene>
    <name evidence="3" type="primary">LOC116218254</name>
</gene>